<evidence type="ECO:0000256" key="6">
    <source>
        <dbReference type="HAMAP-Rule" id="MF_01887"/>
    </source>
</evidence>
<dbReference type="InterPro" id="IPR029028">
    <property type="entry name" value="Alpha/beta_knot_MTases"/>
</dbReference>
<dbReference type="PANTHER" id="PTHR46429">
    <property type="entry name" value="23S RRNA (GUANOSINE-2'-O-)-METHYLTRANSFERASE RLMB"/>
    <property type="match status" value="1"/>
</dbReference>
<dbReference type="InterPro" id="IPR001537">
    <property type="entry name" value="SpoU_MeTrfase"/>
</dbReference>
<dbReference type="SMART" id="SM00967">
    <property type="entry name" value="SpoU_sub_bind"/>
    <property type="match status" value="1"/>
</dbReference>
<dbReference type="Gene3D" id="3.40.1280.10">
    <property type="match status" value="1"/>
</dbReference>
<gene>
    <name evidence="6 8" type="primary">rlmB</name>
    <name evidence="8" type="ORF">EBB06_10445</name>
</gene>
<dbReference type="PANTHER" id="PTHR46429:SF1">
    <property type="entry name" value="23S RRNA (GUANOSINE-2'-O-)-METHYLTRANSFERASE RLMB"/>
    <property type="match status" value="1"/>
</dbReference>
<reference evidence="8 9" key="1">
    <citation type="submission" date="2018-10" db="EMBL/GenBank/DDBJ databases">
        <title>Draft genome of Fastidiocella sp. strain 375T, a bacterium isolated from a karstic cave dripping water.</title>
        <authorList>
            <person name="Coelho C."/>
            <person name="Verissimo A."/>
            <person name="Tiago I."/>
        </authorList>
    </citation>
    <scope>NUCLEOTIDE SEQUENCE [LARGE SCALE GENOMIC DNA]</scope>
    <source>
        <strain evidence="8 9">CAVE-375</strain>
    </source>
</reference>
<organism evidence="8 9">
    <name type="scientific">Crenobacter cavernae</name>
    <dbReference type="NCBI Taxonomy" id="2290923"/>
    <lineage>
        <taxon>Bacteria</taxon>
        <taxon>Pseudomonadati</taxon>
        <taxon>Pseudomonadota</taxon>
        <taxon>Betaproteobacteria</taxon>
        <taxon>Neisseriales</taxon>
        <taxon>Neisseriaceae</taxon>
        <taxon>Crenobacter</taxon>
    </lineage>
</organism>
<dbReference type="Pfam" id="PF08032">
    <property type="entry name" value="SpoU_sub_bind"/>
    <property type="match status" value="1"/>
</dbReference>
<comment type="function">
    <text evidence="6">Specifically methylates the ribose of guanosine 2251 in 23S rRNA.</text>
</comment>
<evidence type="ECO:0000256" key="1">
    <source>
        <dbReference type="ARBA" id="ARBA00022490"/>
    </source>
</evidence>
<dbReference type="InterPro" id="IPR004441">
    <property type="entry name" value="rRNA_MeTrfase_TrmH"/>
</dbReference>
<proteinExistence type="inferred from homology"/>
<evidence type="ECO:0000313" key="8">
    <source>
        <dbReference type="EMBL" id="RXZ43387.1"/>
    </source>
</evidence>
<feature type="domain" description="RNA 2-O ribose methyltransferase substrate binding" evidence="7">
    <location>
        <begin position="30"/>
        <end position="106"/>
    </location>
</feature>
<dbReference type="InterPro" id="IPR029064">
    <property type="entry name" value="Ribosomal_eL30-like_sf"/>
</dbReference>
<dbReference type="InterPro" id="IPR024915">
    <property type="entry name" value="23S_rRNA_MeTrfase_RlmB"/>
</dbReference>
<dbReference type="SUPFAM" id="SSF75217">
    <property type="entry name" value="alpha/beta knot"/>
    <property type="match status" value="1"/>
</dbReference>
<dbReference type="CDD" id="cd18103">
    <property type="entry name" value="SpoU-like_RlmB"/>
    <property type="match status" value="1"/>
</dbReference>
<evidence type="ECO:0000256" key="3">
    <source>
        <dbReference type="ARBA" id="ARBA00022603"/>
    </source>
</evidence>
<comment type="caution">
    <text evidence="8">The sequence shown here is derived from an EMBL/GenBank/DDBJ whole genome shotgun (WGS) entry which is preliminary data.</text>
</comment>
<keyword evidence="1 6" id="KW-0963">Cytoplasm</keyword>
<keyword evidence="5 6" id="KW-0949">S-adenosyl-L-methionine</keyword>
<evidence type="ECO:0000256" key="2">
    <source>
        <dbReference type="ARBA" id="ARBA00022552"/>
    </source>
</evidence>
<evidence type="ECO:0000256" key="4">
    <source>
        <dbReference type="ARBA" id="ARBA00022679"/>
    </source>
</evidence>
<feature type="binding site" evidence="6">
    <location>
        <position position="221"/>
    </location>
    <ligand>
        <name>S-adenosyl-L-methionine</name>
        <dbReference type="ChEBI" id="CHEBI:59789"/>
    </ligand>
</feature>
<dbReference type="NCBIfam" id="TIGR00186">
    <property type="entry name" value="rRNA_methyl_3"/>
    <property type="match status" value="1"/>
</dbReference>
<evidence type="ECO:0000259" key="7">
    <source>
        <dbReference type="SMART" id="SM00967"/>
    </source>
</evidence>
<comment type="subcellular location">
    <subcellularLocation>
        <location evidence="6">Cytoplasm</location>
    </subcellularLocation>
</comment>
<accession>A0ABY0FDW6</accession>
<keyword evidence="4 6" id="KW-0808">Transferase</keyword>
<dbReference type="EC" id="2.1.1.185" evidence="6"/>
<dbReference type="Gene3D" id="3.30.1330.30">
    <property type="match status" value="1"/>
</dbReference>
<dbReference type="Proteomes" id="UP000290682">
    <property type="component" value="Unassembled WGS sequence"/>
</dbReference>
<keyword evidence="9" id="KW-1185">Reference proteome</keyword>
<evidence type="ECO:0000256" key="5">
    <source>
        <dbReference type="ARBA" id="ARBA00022691"/>
    </source>
</evidence>
<keyword evidence="2 6" id="KW-0698">rRNA processing</keyword>
<keyword evidence="3 6" id="KW-0489">Methyltransferase</keyword>
<protein>
    <recommendedName>
        <fullName evidence="6">23S rRNA (guanosine-2'-O-)-methyltransferase RlmB</fullName>
        <ecNumber evidence="6">2.1.1.185</ecNumber>
    </recommendedName>
    <alternativeName>
        <fullName evidence="6">23S rRNA (guanosine2251 2'-O)-methyltransferase</fullName>
    </alternativeName>
    <alternativeName>
        <fullName evidence="6">23S rRNA Gm2251 2'-O-methyltransferase</fullName>
    </alternativeName>
</protein>
<dbReference type="HAMAP" id="MF_01887">
    <property type="entry name" value="23SrRNA_methyltr_B"/>
    <property type="match status" value="1"/>
</dbReference>
<dbReference type="Pfam" id="PF00588">
    <property type="entry name" value="SpoU_methylase"/>
    <property type="match status" value="1"/>
</dbReference>
<feature type="binding site" evidence="6">
    <location>
        <position position="250"/>
    </location>
    <ligand>
        <name>S-adenosyl-L-methionine</name>
        <dbReference type="ChEBI" id="CHEBI:59789"/>
    </ligand>
</feature>
<feature type="binding site" evidence="6">
    <location>
        <position position="241"/>
    </location>
    <ligand>
        <name>S-adenosyl-L-methionine</name>
        <dbReference type="ChEBI" id="CHEBI:59789"/>
    </ligand>
</feature>
<dbReference type="SUPFAM" id="SSF55315">
    <property type="entry name" value="L30e-like"/>
    <property type="match status" value="1"/>
</dbReference>
<dbReference type="InterPro" id="IPR013123">
    <property type="entry name" value="SpoU_subst-bd"/>
</dbReference>
<comment type="catalytic activity">
    <reaction evidence="6">
        <text>guanosine(2251) in 23S rRNA + S-adenosyl-L-methionine = 2'-O-methylguanosine(2251) in 23S rRNA + S-adenosyl-L-homocysteine + H(+)</text>
        <dbReference type="Rhea" id="RHEA:24140"/>
        <dbReference type="Rhea" id="RHEA-COMP:10239"/>
        <dbReference type="Rhea" id="RHEA-COMP:10241"/>
        <dbReference type="ChEBI" id="CHEBI:15378"/>
        <dbReference type="ChEBI" id="CHEBI:57856"/>
        <dbReference type="ChEBI" id="CHEBI:59789"/>
        <dbReference type="ChEBI" id="CHEBI:74269"/>
        <dbReference type="ChEBI" id="CHEBI:74445"/>
        <dbReference type="EC" id="2.1.1.185"/>
    </reaction>
</comment>
<sequence>MLGQRRPGLALRYNGGLSFPGVRVVSNKRLIHGFHAVNARLWQNPKSLVEVYLARGREDARVRAVLEKVDAESVKLVMVEPERLDAMTGKARHQGVAAVIDASKSYVSLDDVLEHLSEPPLLLILDGVTDPHNLGACLRVADAMGAHAVIAPKDRSAGLNATVSKVACGAAEVVPYITVTNLARTLRDLKDQGVWIAGTEMEADTDLFHVDAAGPLAWVMGSEGEGMRRLTREHCDVLVAIPMFGTVESLNVSVSSGMVLAESRRQRVRAGEAS</sequence>
<name>A0ABY0FDW6_9NEIS</name>
<evidence type="ECO:0000313" key="9">
    <source>
        <dbReference type="Proteomes" id="UP000290682"/>
    </source>
</evidence>
<comment type="similarity">
    <text evidence="6">Belongs to the class IV-like SAM-binding methyltransferase superfamily. RNA methyltransferase TrmH family. RlmB subfamily.</text>
</comment>
<dbReference type="InterPro" id="IPR029026">
    <property type="entry name" value="tRNA_m1G_MTases_N"/>
</dbReference>
<dbReference type="EMBL" id="REGR01000010">
    <property type="protein sequence ID" value="RXZ43387.1"/>
    <property type="molecule type" value="Genomic_DNA"/>
</dbReference>